<gene>
    <name evidence="1" type="ORF">FCL42_17050</name>
</gene>
<name>A0A4U1BK08_9GAMM</name>
<dbReference type="InterPro" id="IPR009962">
    <property type="entry name" value="DUF1488"/>
</dbReference>
<dbReference type="OrthoDB" id="6465020at2"/>
<evidence type="ECO:0000313" key="1">
    <source>
        <dbReference type="EMBL" id="TKB51924.1"/>
    </source>
</evidence>
<dbReference type="AlphaFoldDB" id="A0A4U1BK08"/>
<accession>A0A4U1BK08</accession>
<proteinExistence type="predicted"/>
<reference evidence="1 2" key="1">
    <citation type="submission" date="2019-04" db="EMBL/GenBank/DDBJ databases">
        <authorList>
            <person name="Hwang J.C."/>
        </authorList>
    </citation>
    <scope>NUCLEOTIDE SEQUENCE [LARGE SCALE GENOMIC DNA]</scope>
    <source>
        <strain evidence="1 2">IMCC35002</strain>
    </source>
</reference>
<evidence type="ECO:0000313" key="2">
    <source>
        <dbReference type="Proteomes" id="UP000305675"/>
    </source>
</evidence>
<sequence length="91" mass="10694">MNQQILFNDQFEIDMQQQWLRFNAMVSGQQVGCYISVPSLSHLAQSPLETELQIGQAFEKYRFDLEDEAETLIDEENYDAQGRIWLQHDPI</sequence>
<keyword evidence="2" id="KW-1185">Reference proteome</keyword>
<dbReference type="RefSeq" id="WP_136864634.1">
    <property type="nucleotide sequence ID" value="NZ_SWCJ01000016.1"/>
</dbReference>
<dbReference type="Gene3D" id="3.30.160.140">
    <property type="entry name" value="Shew3726-like"/>
    <property type="match status" value="1"/>
</dbReference>
<dbReference type="EMBL" id="SWCJ01000016">
    <property type="protein sequence ID" value="TKB51924.1"/>
    <property type="molecule type" value="Genomic_DNA"/>
</dbReference>
<dbReference type="InterPro" id="IPR036692">
    <property type="entry name" value="Shew3726-like_sf"/>
</dbReference>
<dbReference type="Proteomes" id="UP000305675">
    <property type="component" value="Unassembled WGS sequence"/>
</dbReference>
<organism evidence="1 2">
    <name type="scientific">Ferrimonas aestuarii</name>
    <dbReference type="NCBI Taxonomy" id="2569539"/>
    <lineage>
        <taxon>Bacteria</taxon>
        <taxon>Pseudomonadati</taxon>
        <taxon>Pseudomonadota</taxon>
        <taxon>Gammaproteobacteria</taxon>
        <taxon>Alteromonadales</taxon>
        <taxon>Ferrimonadaceae</taxon>
        <taxon>Ferrimonas</taxon>
    </lineage>
</organism>
<dbReference type="Pfam" id="PF07369">
    <property type="entry name" value="DUF1488"/>
    <property type="match status" value="1"/>
</dbReference>
<comment type="caution">
    <text evidence="1">The sequence shown here is derived from an EMBL/GenBank/DDBJ whole genome shotgun (WGS) entry which is preliminary data.</text>
</comment>
<protein>
    <submittedName>
        <fullName evidence="1">DUF1488 domain-containing protein</fullName>
    </submittedName>
</protein>
<dbReference type="SUPFAM" id="SSF160272">
    <property type="entry name" value="Shew3726-like"/>
    <property type="match status" value="1"/>
</dbReference>